<sequence>MSFILLWPTLVWAGWFHVFIPDQTGGYGKVGWPTTWTYFWGKPYQGIIADTKPPQFVVFSPSGKRLPVAVTAIDLLDESSGKKRRAFRLRYTAKETGDHYICLLGAPYLVMEEGLVYQDYVKECLHVFKEDGWQRPLGLELEIVPLTRPYGLEVGEIFRGRCLKDGQPAAGAKVEWEYYQGYYLPRKDLPQDPFGYENRPLITKSAHTDQEGIFAIGFNRPGWWIISVSFPSGTIDFGPSTFPLIKRAGIWIYVQEPYHPPPKKP</sequence>
<dbReference type="AlphaFoldDB" id="A0A6G7PYD2"/>
<dbReference type="InterPro" id="IPR019613">
    <property type="entry name" value="DUF4198"/>
</dbReference>
<dbReference type="EMBL" id="CP048877">
    <property type="protein sequence ID" value="QIJ72458.1"/>
    <property type="molecule type" value="Genomic_DNA"/>
</dbReference>
<gene>
    <name evidence="1" type="ORF">G4V39_09325</name>
</gene>
<organism evidence="1 2">
    <name type="scientific">Thermosulfuriphilus ammonigenes</name>
    <dbReference type="NCBI Taxonomy" id="1936021"/>
    <lineage>
        <taxon>Bacteria</taxon>
        <taxon>Pseudomonadati</taxon>
        <taxon>Thermodesulfobacteriota</taxon>
        <taxon>Thermodesulfobacteria</taxon>
        <taxon>Thermodesulfobacteriales</taxon>
        <taxon>Thermodesulfobacteriaceae</taxon>
        <taxon>Thermosulfuriphilus</taxon>
    </lineage>
</organism>
<keyword evidence="2" id="KW-1185">Reference proteome</keyword>
<name>A0A6G7PYD2_9BACT</name>
<dbReference type="Pfam" id="PF10670">
    <property type="entry name" value="DUF4198"/>
    <property type="match status" value="1"/>
</dbReference>
<evidence type="ECO:0000313" key="1">
    <source>
        <dbReference type="EMBL" id="QIJ72458.1"/>
    </source>
</evidence>
<reference evidence="1 2" key="1">
    <citation type="submission" date="2020-02" db="EMBL/GenBank/DDBJ databases">
        <title>Genome analysis of Thermosulfuriphilus ammonigenes ST65T, an anaerobic thermophilic chemolithoautotrophic bacterium isolated from a deep-sea hydrothermal vent.</title>
        <authorList>
            <person name="Slobodkina G."/>
            <person name="Allioux M."/>
            <person name="Merkel A."/>
            <person name="Alain K."/>
            <person name="Jebbar M."/>
            <person name="Slobodkin A."/>
        </authorList>
    </citation>
    <scope>NUCLEOTIDE SEQUENCE [LARGE SCALE GENOMIC DNA]</scope>
    <source>
        <strain evidence="1 2">ST65</strain>
    </source>
</reference>
<dbReference type="Proteomes" id="UP000502179">
    <property type="component" value="Chromosome"/>
</dbReference>
<evidence type="ECO:0000313" key="2">
    <source>
        <dbReference type="Proteomes" id="UP000502179"/>
    </source>
</evidence>
<protein>
    <submittedName>
        <fullName evidence="1">DUF4198 domain-containing protein</fullName>
    </submittedName>
</protein>
<proteinExistence type="predicted"/>
<accession>A0A6G7PYD2</accession>
<dbReference type="RefSeq" id="WP_166032675.1">
    <property type="nucleotide sequence ID" value="NZ_CP048877.1"/>
</dbReference>
<dbReference type="KEGG" id="tav:G4V39_09325"/>